<protein>
    <submittedName>
        <fullName evidence="7">Energy-coupling factor transporter transmembrane protein EcfT</fullName>
    </submittedName>
</protein>
<evidence type="ECO:0000256" key="2">
    <source>
        <dbReference type="ARBA" id="ARBA00022475"/>
    </source>
</evidence>
<evidence type="ECO:0000256" key="1">
    <source>
        <dbReference type="ARBA" id="ARBA00004141"/>
    </source>
</evidence>
<evidence type="ECO:0000313" key="7">
    <source>
        <dbReference type="EMBL" id="HJE20271.1"/>
    </source>
</evidence>
<evidence type="ECO:0000256" key="4">
    <source>
        <dbReference type="ARBA" id="ARBA00022989"/>
    </source>
</evidence>
<dbReference type="PANTHER" id="PTHR34857:SF2">
    <property type="entry name" value="SLL0384 PROTEIN"/>
    <property type="match status" value="1"/>
</dbReference>
<feature type="transmembrane region" description="Helical" evidence="6">
    <location>
        <begin position="109"/>
        <end position="126"/>
    </location>
</feature>
<dbReference type="PANTHER" id="PTHR34857">
    <property type="entry name" value="SLL0384 PROTEIN"/>
    <property type="match status" value="1"/>
</dbReference>
<dbReference type="InterPro" id="IPR003339">
    <property type="entry name" value="ABC/ECF_trnsptr_transmembrane"/>
</dbReference>
<keyword evidence="3 6" id="KW-0812">Transmembrane</keyword>
<reference evidence="7" key="2">
    <citation type="submission" date="2021-09" db="EMBL/GenBank/DDBJ databases">
        <authorList>
            <person name="Gilroy R."/>
        </authorList>
    </citation>
    <scope>NUCLEOTIDE SEQUENCE</scope>
    <source>
        <strain evidence="7">6019</strain>
    </source>
</reference>
<sequence>MFDRFKWYRTFVDSVNPVTMILVATLMFPLVVFIHNPNIMFYLAVLMTVILFIFSGIKYHYLLGMIIILLLLSTVSVMYMVFYGEGETTLFQWGLIHITEESLMRGGHIFMRGFVMSSFGSLIIFTTKITDVFYSLMQQVKLPPKFAYAFMAGIRMVPIIFDEYLTLRRTRLVRGALVPRKYTRGLTGFITLIVTLLSQSIRRAFRLGIAMESKGFTNGPRTYYYKTSLSLYDLLFVVLIAITVYLGFVLGGAFPIFEIDNVIA</sequence>
<feature type="transmembrane region" description="Helical" evidence="6">
    <location>
        <begin position="234"/>
        <end position="257"/>
    </location>
</feature>
<evidence type="ECO:0000256" key="5">
    <source>
        <dbReference type="ARBA" id="ARBA00023136"/>
    </source>
</evidence>
<dbReference type="GO" id="GO:0005886">
    <property type="term" value="C:plasma membrane"/>
    <property type="evidence" value="ECO:0007669"/>
    <property type="project" value="UniProtKB-ARBA"/>
</dbReference>
<evidence type="ECO:0000256" key="3">
    <source>
        <dbReference type="ARBA" id="ARBA00022692"/>
    </source>
</evidence>
<feature type="transmembrane region" description="Helical" evidence="6">
    <location>
        <begin position="63"/>
        <end position="82"/>
    </location>
</feature>
<gene>
    <name evidence="7" type="ORF">K8V35_07960</name>
</gene>
<keyword evidence="5 6" id="KW-0472">Membrane</keyword>
<comment type="caution">
    <text evidence="7">The sequence shown here is derived from an EMBL/GenBank/DDBJ whole genome shotgun (WGS) entry which is preliminary data.</text>
</comment>
<feature type="transmembrane region" description="Helical" evidence="6">
    <location>
        <begin position="146"/>
        <end position="165"/>
    </location>
</feature>
<keyword evidence="2" id="KW-1003">Cell membrane</keyword>
<reference evidence="7" key="1">
    <citation type="journal article" date="2021" name="PeerJ">
        <title>Extensive microbial diversity within the chicken gut microbiome revealed by metagenomics and culture.</title>
        <authorList>
            <person name="Gilroy R."/>
            <person name="Ravi A."/>
            <person name="Getino M."/>
            <person name="Pursley I."/>
            <person name="Horton D.L."/>
            <person name="Alikhan N.F."/>
            <person name="Baker D."/>
            <person name="Gharbi K."/>
            <person name="Hall N."/>
            <person name="Watson M."/>
            <person name="Adriaenssens E.M."/>
            <person name="Foster-Nyarko E."/>
            <person name="Jarju S."/>
            <person name="Secka A."/>
            <person name="Antonio M."/>
            <person name="Oren A."/>
            <person name="Chaudhuri R.R."/>
            <person name="La Ragione R."/>
            <person name="Hildebrand F."/>
            <person name="Pallen M.J."/>
        </authorList>
    </citation>
    <scope>NUCLEOTIDE SEQUENCE</scope>
    <source>
        <strain evidence="7">6019</strain>
    </source>
</reference>
<feature type="transmembrane region" description="Helical" evidence="6">
    <location>
        <begin position="15"/>
        <end position="34"/>
    </location>
</feature>
<dbReference type="Proteomes" id="UP000763505">
    <property type="component" value="Unassembled WGS sequence"/>
</dbReference>
<feature type="transmembrane region" description="Helical" evidence="6">
    <location>
        <begin position="39"/>
        <end position="57"/>
    </location>
</feature>
<dbReference type="Pfam" id="PF02361">
    <property type="entry name" value="CbiQ"/>
    <property type="match status" value="1"/>
</dbReference>
<name>A0A921DXY4_9STAP</name>
<dbReference type="AlphaFoldDB" id="A0A921DXY4"/>
<evidence type="ECO:0000313" key="8">
    <source>
        <dbReference type="Proteomes" id="UP000763505"/>
    </source>
</evidence>
<keyword evidence="4 6" id="KW-1133">Transmembrane helix</keyword>
<feature type="transmembrane region" description="Helical" evidence="6">
    <location>
        <begin position="186"/>
        <end position="205"/>
    </location>
</feature>
<organism evidence="7 8">
    <name type="scientific">Aliicoccus persicus</name>
    <dbReference type="NCBI Taxonomy" id="930138"/>
    <lineage>
        <taxon>Bacteria</taxon>
        <taxon>Bacillati</taxon>
        <taxon>Bacillota</taxon>
        <taxon>Bacilli</taxon>
        <taxon>Bacillales</taxon>
        <taxon>Staphylococcaceae</taxon>
        <taxon>Aliicoccus</taxon>
    </lineage>
</organism>
<proteinExistence type="predicted"/>
<dbReference type="EMBL" id="DYYI01000088">
    <property type="protein sequence ID" value="HJE20271.1"/>
    <property type="molecule type" value="Genomic_DNA"/>
</dbReference>
<dbReference type="CDD" id="cd16914">
    <property type="entry name" value="EcfT"/>
    <property type="match status" value="1"/>
</dbReference>
<comment type="subcellular location">
    <subcellularLocation>
        <location evidence="1">Membrane</location>
        <topology evidence="1">Multi-pass membrane protein</topology>
    </subcellularLocation>
</comment>
<accession>A0A921DXY4</accession>
<dbReference type="InterPro" id="IPR051611">
    <property type="entry name" value="ECF_transporter_component"/>
</dbReference>
<evidence type="ECO:0000256" key="6">
    <source>
        <dbReference type="SAM" id="Phobius"/>
    </source>
</evidence>